<dbReference type="InterPro" id="IPR031704">
    <property type="entry name" value="Glyco_hydro_36_N"/>
</dbReference>
<feature type="binding site" evidence="7">
    <location>
        <position position="178"/>
    </location>
    <ligand>
        <name>substrate</name>
    </ligand>
</feature>
<sequence length="724" mass="83209">MKHYFFLLSVISLFLSLPVKAEDYLISTPQTSLLLSGNKGEKLYFQYYGSYIDSEKDVYNSGTEMREPVYPAFGINCVTEPAIQVTHCDGNMSLELLFDRVEKSSDVISNTWKFVLYDPVYPFRVKVCYQAYKNVDVIETWTEISHQEKKPVILYKFASGYIPIRQGEHWLSHLHGNWASESYLDEELLLPGMKVIKNKDGVRNAQTDNPSFMLSIGKSPEENTGTVLGATLAWSGNYALKFDIDHNRNTRIFGGINEEASHYILMPKEVFITPELVLTYSMEGKGGVSRNFHRWARDYKVSHGNQLRDILLNSWEGVYFGINQPVMEQMIKDISGLGGELFVMDDGWFGEKYPRDNDSTSLGDWIVCKKKLPNGIASLVKSARDNHIKFGIWIEPEMVDDISELYEKHPDWIICQKNRIPEKGRGGAQLVLDLSNPEVQDFVFGVVDNLMTENPDIAYIKWDANMTLANYGSYYLPMDKQSHLYIDFHRGLINVLKRIQKKYPDLVMQACASGGGRANYGLLPYFDEFWVSDNTDALQRIYMQWGISHFFPASTMASHVSAGRNHQTGRVTPLKFRFDVAMSARLGMEMQPKDMTPEEYEFARKAITTYKEIRPLVQQGDLYRLISPYDKKGVSSLMYVTPDKSESVFFAYKLEHFRNQFIPRFRMAGLNPGKKYKLEEINQVNTNLRQHGNVVSGKYLMEEGIDIPLDREYSSMIIRLKEIK</sequence>
<dbReference type="InterPro" id="IPR050985">
    <property type="entry name" value="Alpha-glycosidase_related"/>
</dbReference>
<evidence type="ECO:0000256" key="2">
    <source>
        <dbReference type="ARBA" id="ARBA00012755"/>
    </source>
</evidence>
<dbReference type="Proteomes" id="UP000594042">
    <property type="component" value="Chromosome"/>
</dbReference>
<feature type="binding site" evidence="7">
    <location>
        <position position="533"/>
    </location>
    <ligand>
        <name>substrate</name>
    </ligand>
</feature>
<dbReference type="PANTHER" id="PTHR43053:SF3">
    <property type="entry name" value="ALPHA-GALACTOSIDASE C-RELATED"/>
    <property type="match status" value="1"/>
</dbReference>
<feature type="active site" description="Nucleophile" evidence="6">
    <location>
        <position position="463"/>
    </location>
</feature>
<dbReference type="EMBL" id="AP023322">
    <property type="protein sequence ID" value="BCI64500.1"/>
    <property type="molecule type" value="Genomic_DNA"/>
</dbReference>
<keyword evidence="3 5" id="KW-0378">Hydrolase</keyword>
<dbReference type="RefSeq" id="WP_200755081.1">
    <property type="nucleotide sequence ID" value="NZ_AP023322.1"/>
</dbReference>
<dbReference type="InterPro" id="IPR013780">
    <property type="entry name" value="Glyco_hydro_b"/>
</dbReference>
<feature type="domain" description="Glycosyl hydrolase family 36 N-terminal" evidence="10">
    <location>
        <begin position="64"/>
        <end position="265"/>
    </location>
</feature>
<dbReference type="PIRSF" id="PIRSF005536">
    <property type="entry name" value="Agal"/>
    <property type="match status" value="1"/>
</dbReference>
<accession>A0A7G1HXY9</accession>
<evidence type="ECO:0000256" key="6">
    <source>
        <dbReference type="PIRSR" id="PIRSR005536-1"/>
    </source>
</evidence>
<evidence type="ECO:0000313" key="12">
    <source>
        <dbReference type="Proteomes" id="UP000594042"/>
    </source>
</evidence>
<feature type="domain" description="Glycosyl hydrolase family 36 C-terminal" evidence="9">
    <location>
        <begin position="635"/>
        <end position="720"/>
    </location>
</feature>
<dbReference type="Pfam" id="PF16874">
    <property type="entry name" value="Glyco_hydro_36C"/>
    <property type="match status" value="1"/>
</dbReference>
<feature type="active site" description="Proton donor" evidence="6">
    <location>
        <position position="533"/>
    </location>
</feature>
<reference evidence="12" key="1">
    <citation type="submission" date="2020-07" db="EMBL/GenBank/DDBJ databases">
        <title>Complete genome sequencing of Coprobacter sp. strain 2CBH44.</title>
        <authorList>
            <person name="Sakamoto M."/>
            <person name="Murakami T."/>
            <person name="Mori H."/>
        </authorList>
    </citation>
    <scope>NUCLEOTIDE SEQUENCE [LARGE SCALE GENOMIC DNA]</scope>
    <source>
        <strain evidence="12">2CBH44</strain>
    </source>
</reference>
<dbReference type="KEGG" id="copr:Cop2CBH44_28530"/>
<dbReference type="InterPro" id="IPR013785">
    <property type="entry name" value="Aldolase_TIM"/>
</dbReference>
<feature type="binding site" evidence="7">
    <location>
        <position position="511"/>
    </location>
    <ligand>
        <name>substrate</name>
    </ligand>
</feature>
<dbReference type="InterPro" id="IPR002252">
    <property type="entry name" value="Glyco_hydro_36"/>
</dbReference>
<dbReference type="Pfam" id="PF16875">
    <property type="entry name" value="Glyco_hydro_36N"/>
    <property type="match status" value="1"/>
</dbReference>
<dbReference type="PANTHER" id="PTHR43053">
    <property type="entry name" value="GLYCOSIDASE FAMILY 31"/>
    <property type="match status" value="1"/>
</dbReference>
<evidence type="ECO:0000256" key="8">
    <source>
        <dbReference type="SAM" id="SignalP"/>
    </source>
</evidence>
<dbReference type="Pfam" id="PF02065">
    <property type="entry name" value="Melibiase"/>
    <property type="match status" value="1"/>
</dbReference>
<dbReference type="InterPro" id="IPR038417">
    <property type="entry name" value="Alpga-gal_N_sf"/>
</dbReference>
<evidence type="ECO:0000256" key="4">
    <source>
        <dbReference type="ARBA" id="ARBA00023295"/>
    </source>
</evidence>
<feature type="binding site" evidence="7">
    <location>
        <begin position="461"/>
        <end position="465"/>
    </location>
    <ligand>
        <name>substrate</name>
    </ligand>
</feature>
<protein>
    <recommendedName>
        <fullName evidence="2 5">Alpha-galactosidase</fullName>
        <ecNumber evidence="2 5">3.2.1.22</ecNumber>
    </recommendedName>
</protein>
<dbReference type="SUPFAM" id="SSF51445">
    <property type="entry name" value="(Trans)glycosidases"/>
    <property type="match status" value="1"/>
</dbReference>
<feature type="chain" id="PRO_5028940432" description="Alpha-galactosidase" evidence="8">
    <location>
        <begin position="22"/>
        <end position="724"/>
    </location>
</feature>
<dbReference type="Gene3D" id="2.60.40.1180">
    <property type="entry name" value="Golgi alpha-mannosidase II"/>
    <property type="match status" value="1"/>
</dbReference>
<dbReference type="EC" id="3.2.1.22" evidence="2 5"/>
<evidence type="ECO:0000256" key="5">
    <source>
        <dbReference type="PIRNR" id="PIRNR005536"/>
    </source>
</evidence>
<keyword evidence="4 5" id="KW-0326">Glycosidase</keyword>
<dbReference type="GO" id="GO:0004557">
    <property type="term" value="F:alpha-galactosidase activity"/>
    <property type="evidence" value="ECO:0007669"/>
    <property type="project" value="UniProtKB-UniRule"/>
</dbReference>
<proteinExistence type="inferred from homology"/>
<evidence type="ECO:0000259" key="10">
    <source>
        <dbReference type="Pfam" id="PF16875"/>
    </source>
</evidence>
<dbReference type="GO" id="GO:0016052">
    <property type="term" value="P:carbohydrate catabolic process"/>
    <property type="evidence" value="ECO:0007669"/>
    <property type="project" value="InterPro"/>
</dbReference>
<feature type="binding site" evidence="7">
    <location>
        <begin position="345"/>
        <end position="346"/>
    </location>
    <ligand>
        <name>substrate</name>
    </ligand>
</feature>
<evidence type="ECO:0000256" key="3">
    <source>
        <dbReference type="ARBA" id="ARBA00022801"/>
    </source>
</evidence>
<dbReference type="Gene3D" id="3.20.20.70">
    <property type="entry name" value="Aldolase class I"/>
    <property type="match status" value="1"/>
</dbReference>
<evidence type="ECO:0000313" key="11">
    <source>
        <dbReference type="EMBL" id="BCI64500.1"/>
    </source>
</evidence>
<gene>
    <name evidence="11" type="ORF">Cop2CBH44_28530</name>
</gene>
<keyword evidence="8" id="KW-0732">Signal</keyword>
<dbReference type="CDD" id="cd14791">
    <property type="entry name" value="GH36"/>
    <property type="match status" value="1"/>
</dbReference>
<dbReference type="FunFam" id="3.20.20.70:FF:000118">
    <property type="entry name" value="Alpha-galactosidase"/>
    <property type="match status" value="1"/>
</dbReference>
<dbReference type="InterPro" id="IPR031705">
    <property type="entry name" value="Glyco_hydro_36_C"/>
</dbReference>
<dbReference type="Gene3D" id="2.70.98.60">
    <property type="entry name" value="alpha-galactosidase from lactobacil brevis"/>
    <property type="match status" value="1"/>
</dbReference>
<evidence type="ECO:0000259" key="9">
    <source>
        <dbReference type="Pfam" id="PF16874"/>
    </source>
</evidence>
<keyword evidence="12" id="KW-1185">Reference proteome</keyword>
<evidence type="ECO:0000256" key="7">
    <source>
        <dbReference type="PIRSR" id="PIRSR005536-2"/>
    </source>
</evidence>
<dbReference type="PRINTS" id="PR00743">
    <property type="entry name" value="GLHYDRLASE36"/>
</dbReference>
<name>A0A7G1HXY9_9BACT</name>
<feature type="signal peptide" evidence="8">
    <location>
        <begin position="1"/>
        <end position="21"/>
    </location>
</feature>
<dbReference type="AlphaFoldDB" id="A0A7G1HXY9"/>
<organism evidence="11 12">
    <name type="scientific">Coprobacter secundus subsp. similis</name>
    <dbReference type="NCBI Taxonomy" id="2751153"/>
    <lineage>
        <taxon>Bacteria</taxon>
        <taxon>Pseudomonadati</taxon>
        <taxon>Bacteroidota</taxon>
        <taxon>Bacteroidia</taxon>
        <taxon>Bacteroidales</taxon>
        <taxon>Barnesiellaceae</taxon>
        <taxon>Coprobacter</taxon>
    </lineage>
</organism>
<evidence type="ECO:0000256" key="1">
    <source>
        <dbReference type="ARBA" id="ARBA00001255"/>
    </source>
</evidence>
<dbReference type="InterPro" id="IPR017853">
    <property type="entry name" value="GH"/>
</dbReference>
<feature type="binding site" evidence="7">
    <location>
        <position position="425"/>
    </location>
    <ligand>
        <name>substrate</name>
    </ligand>
</feature>
<comment type="similarity">
    <text evidence="5">Belongs to the glycosyl hydrolase.</text>
</comment>
<comment type="catalytic activity">
    <reaction evidence="1 5">
        <text>Hydrolysis of terminal, non-reducing alpha-D-galactose residues in alpha-D-galactosides, including galactose oligosaccharides, galactomannans and galactolipids.</text>
        <dbReference type="EC" id="3.2.1.22"/>
    </reaction>
</comment>